<reference evidence="1 2" key="2">
    <citation type="journal article" date="2022" name="Mol. Ecol. Resour.">
        <title>The genomes of chicory, endive, great burdock and yacon provide insights into Asteraceae paleo-polyploidization history and plant inulin production.</title>
        <authorList>
            <person name="Fan W."/>
            <person name="Wang S."/>
            <person name="Wang H."/>
            <person name="Wang A."/>
            <person name="Jiang F."/>
            <person name="Liu H."/>
            <person name="Zhao H."/>
            <person name="Xu D."/>
            <person name="Zhang Y."/>
        </authorList>
    </citation>
    <scope>NUCLEOTIDE SEQUENCE [LARGE SCALE GENOMIC DNA]</scope>
    <source>
        <strain evidence="2">cv. Punajuju</strain>
        <tissue evidence="1">Leaves</tissue>
    </source>
</reference>
<proteinExistence type="predicted"/>
<organism evidence="1 2">
    <name type="scientific">Cichorium intybus</name>
    <name type="common">Chicory</name>
    <dbReference type="NCBI Taxonomy" id="13427"/>
    <lineage>
        <taxon>Eukaryota</taxon>
        <taxon>Viridiplantae</taxon>
        <taxon>Streptophyta</taxon>
        <taxon>Embryophyta</taxon>
        <taxon>Tracheophyta</taxon>
        <taxon>Spermatophyta</taxon>
        <taxon>Magnoliopsida</taxon>
        <taxon>eudicotyledons</taxon>
        <taxon>Gunneridae</taxon>
        <taxon>Pentapetalae</taxon>
        <taxon>asterids</taxon>
        <taxon>campanulids</taxon>
        <taxon>Asterales</taxon>
        <taxon>Asteraceae</taxon>
        <taxon>Cichorioideae</taxon>
        <taxon>Cichorieae</taxon>
        <taxon>Cichoriinae</taxon>
        <taxon>Cichorium</taxon>
    </lineage>
</organism>
<protein>
    <submittedName>
        <fullName evidence="1">Uncharacterized protein</fullName>
    </submittedName>
</protein>
<dbReference type="Proteomes" id="UP001055811">
    <property type="component" value="Linkage Group LG04"/>
</dbReference>
<sequence>MVLVNTCVDFGFHRVLTLVSIGFWFRAADPTDYNGFGKYSCCFWFPSGFDFGFHRILVSGCRSDRLHVSDLETK</sequence>
<dbReference type="EMBL" id="CM042012">
    <property type="protein sequence ID" value="KAI3753181.1"/>
    <property type="molecule type" value="Genomic_DNA"/>
</dbReference>
<evidence type="ECO:0000313" key="1">
    <source>
        <dbReference type="EMBL" id="KAI3753181.1"/>
    </source>
</evidence>
<name>A0ACB9E330_CICIN</name>
<evidence type="ECO:0000313" key="2">
    <source>
        <dbReference type="Proteomes" id="UP001055811"/>
    </source>
</evidence>
<comment type="caution">
    <text evidence="1">The sequence shown here is derived from an EMBL/GenBank/DDBJ whole genome shotgun (WGS) entry which is preliminary data.</text>
</comment>
<keyword evidence="2" id="KW-1185">Reference proteome</keyword>
<gene>
    <name evidence="1" type="ORF">L2E82_25227</name>
</gene>
<reference evidence="2" key="1">
    <citation type="journal article" date="2022" name="Mol. Ecol. Resour.">
        <title>The genomes of chicory, endive, great burdock and yacon provide insights into Asteraceae palaeo-polyploidization history and plant inulin production.</title>
        <authorList>
            <person name="Fan W."/>
            <person name="Wang S."/>
            <person name="Wang H."/>
            <person name="Wang A."/>
            <person name="Jiang F."/>
            <person name="Liu H."/>
            <person name="Zhao H."/>
            <person name="Xu D."/>
            <person name="Zhang Y."/>
        </authorList>
    </citation>
    <scope>NUCLEOTIDE SEQUENCE [LARGE SCALE GENOMIC DNA]</scope>
    <source>
        <strain evidence="2">cv. Punajuju</strain>
    </source>
</reference>
<accession>A0ACB9E330</accession>